<reference evidence="2" key="1">
    <citation type="journal article" date="2021" name="Nat. Commun.">
        <title>Genetic determinants of endophytism in the Arabidopsis root mycobiome.</title>
        <authorList>
            <person name="Mesny F."/>
            <person name="Miyauchi S."/>
            <person name="Thiergart T."/>
            <person name="Pickel B."/>
            <person name="Atanasova L."/>
            <person name="Karlsson M."/>
            <person name="Huettel B."/>
            <person name="Barry K.W."/>
            <person name="Haridas S."/>
            <person name="Chen C."/>
            <person name="Bauer D."/>
            <person name="Andreopoulos W."/>
            <person name="Pangilinan J."/>
            <person name="LaButti K."/>
            <person name="Riley R."/>
            <person name="Lipzen A."/>
            <person name="Clum A."/>
            <person name="Drula E."/>
            <person name="Henrissat B."/>
            <person name="Kohler A."/>
            <person name="Grigoriev I.V."/>
            <person name="Martin F.M."/>
            <person name="Hacquard S."/>
        </authorList>
    </citation>
    <scope>NUCLEOTIDE SEQUENCE</scope>
    <source>
        <strain evidence="2">MPI-CAGE-AT-0021</strain>
    </source>
</reference>
<accession>A0A9P9FC21</accession>
<name>A0A9P9FC21_9HYPO</name>
<proteinExistence type="predicted"/>
<protein>
    <submittedName>
        <fullName evidence="2">Uncharacterized protein</fullName>
    </submittedName>
</protein>
<sequence>MLLSLSHPSFTHCCPPPWPHTLQHTHSHSLSPTPTFPPTLGFTTSRPPRPPRPPKMYRAELAVLPLSRCYNSVGTPPSLYFVPAPARDQLPPSSSLLPLICASFSSCRQPPAACHLPSAAPRPVLAPCHRPFPEIWRTEQTRRDPTSNPNPRIYTYTYTTHQPSNTTRRRLQTHFLNLRHPVSSTFPFEFLRARPRSATSWACWLLLHSHCRRLIPALSRAVVGLHGVARRALESRNSRPPLP</sequence>
<feature type="region of interest" description="Disordered" evidence="1">
    <location>
        <begin position="24"/>
        <end position="53"/>
    </location>
</feature>
<evidence type="ECO:0000256" key="1">
    <source>
        <dbReference type="SAM" id="MobiDB-lite"/>
    </source>
</evidence>
<organism evidence="2 3">
    <name type="scientific">Dactylonectria estremocensis</name>
    <dbReference type="NCBI Taxonomy" id="1079267"/>
    <lineage>
        <taxon>Eukaryota</taxon>
        <taxon>Fungi</taxon>
        <taxon>Dikarya</taxon>
        <taxon>Ascomycota</taxon>
        <taxon>Pezizomycotina</taxon>
        <taxon>Sordariomycetes</taxon>
        <taxon>Hypocreomycetidae</taxon>
        <taxon>Hypocreales</taxon>
        <taxon>Nectriaceae</taxon>
        <taxon>Dactylonectria</taxon>
    </lineage>
</organism>
<evidence type="ECO:0000313" key="2">
    <source>
        <dbReference type="EMBL" id="KAH7157597.1"/>
    </source>
</evidence>
<gene>
    <name evidence="2" type="ORF">B0J13DRAFT_542196</name>
</gene>
<keyword evidence="3" id="KW-1185">Reference proteome</keyword>
<dbReference type="AlphaFoldDB" id="A0A9P9FC21"/>
<dbReference type="Proteomes" id="UP000717696">
    <property type="component" value="Unassembled WGS sequence"/>
</dbReference>
<evidence type="ECO:0000313" key="3">
    <source>
        <dbReference type="Proteomes" id="UP000717696"/>
    </source>
</evidence>
<comment type="caution">
    <text evidence="2">The sequence shown here is derived from an EMBL/GenBank/DDBJ whole genome shotgun (WGS) entry which is preliminary data.</text>
</comment>
<dbReference type="EMBL" id="JAGMUU010000003">
    <property type="protein sequence ID" value="KAH7157597.1"/>
    <property type="molecule type" value="Genomic_DNA"/>
</dbReference>
<feature type="compositionally biased region" description="Low complexity" evidence="1">
    <location>
        <begin position="24"/>
        <end position="46"/>
    </location>
</feature>